<protein>
    <submittedName>
        <fullName evidence="2">Uncharacterized protein</fullName>
    </submittedName>
</protein>
<gene>
    <name evidence="2" type="ORF">D9757_010774</name>
</gene>
<evidence type="ECO:0000313" key="3">
    <source>
        <dbReference type="Proteomes" id="UP000518752"/>
    </source>
</evidence>
<reference evidence="2 3" key="1">
    <citation type="journal article" date="2020" name="ISME J.">
        <title>Uncovering the hidden diversity of litter-decomposition mechanisms in mushroom-forming fungi.</title>
        <authorList>
            <person name="Floudas D."/>
            <person name="Bentzer J."/>
            <person name="Ahren D."/>
            <person name="Johansson T."/>
            <person name="Persson P."/>
            <person name="Tunlid A."/>
        </authorList>
    </citation>
    <scope>NUCLEOTIDE SEQUENCE [LARGE SCALE GENOMIC DNA]</scope>
    <source>
        <strain evidence="2 3">CBS 406.79</strain>
    </source>
</reference>
<accession>A0A8H5H8G3</accession>
<dbReference type="Proteomes" id="UP000518752">
    <property type="component" value="Unassembled WGS sequence"/>
</dbReference>
<dbReference type="AlphaFoldDB" id="A0A8H5H8G3"/>
<comment type="caution">
    <text evidence="2">The sequence shown here is derived from an EMBL/GenBank/DDBJ whole genome shotgun (WGS) entry which is preliminary data.</text>
</comment>
<keyword evidence="3" id="KW-1185">Reference proteome</keyword>
<sequence length="188" mass="20760">MPCFAGVIRFADDDFAVGQRAQCSSRHMAITRPIFAVLDEQKTNLQNVITRLRDDIRKLESSTEKSGSLERYRNDKSSLESNAEAHASENATLRERVAVLQDQTFEVPSLKDEITAQQGLMSKQVSDIAVLHSEIAKLEGDSAELREEQKTLKLEAAGLKDDIMAQQGVVSRQTSEIAVLQTVRGGEG</sequence>
<dbReference type="OrthoDB" id="3246510at2759"/>
<feature type="coiled-coil region" evidence="1">
    <location>
        <begin position="128"/>
        <end position="162"/>
    </location>
</feature>
<organism evidence="2 3">
    <name type="scientific">Collybiopsis confluens</name>
    <dbReference type="NCBI Taxonomy" id="2823264"/>
    <lineage>
        <taxon>Eukaryota</taxon>
        <taxon>Fungi</taxon>
        <taxon>Dikarya</taxon>
        <taxon>Basidiomycota</taxon>
        <taxon>Agaricomycotina</taxon>
        <taxon>Agaricomycetes</taxon>
        <taxon>Agaricomycetidae</taxon>
        <taxon>Agaricales</taxon>
        <taxon>Marasmiineae</taxon>
        <taxon>Omphalotaceae</taxon>
        <taxon>Collybiopsis</taxon>
    </lineage>
</organism>
<proteinExistence type="predicted"/>
<keyword evidence="1" id="KW-0175">Coiled coil</keyword>
<dbReference type="EMBL" id="JAACJN010000074">
    <property type="protein sequence ID" value="KAF5378708.1"/>
    <property type="molecule type" value="Genomic_DNA"/>
</dbReference>
<evidence type="ECO:0000313" key="2">
    <source>
        <dbReference type="EMBL" id="KAF5378708.1"/>
    </source>
</evidence>
<name>A0A8H5H8G3_9AGAR</name>
<dbReference type="Gene3D" id="1.10.287.1490">
    <property type="match status" value="1"/>
</dbReference>
<feature type="coiled-coil region" evidence="1">
    <location>
        <begin position="42"/>
        <end position="103"/>
    </location>
</feature>
<evidence type="ECO:0000256" key="1">
    <source>
        <dbReference type="SAM" id="Coils"/>
    </source>
</evidence>